<sequence length="748" mass="85235">MSKQKIAILGGGVSAMTSAFYLTQQQNWQEKYDITVYQQGWRLGGKGASGRNAALEHRIEEHGLHVWFGAYVNSFKTIEAVYDQLARDPNEPLATWQEAFKPHSFVVLQEYVNDEWDTWSIDFPEIPGNPAEGSLDFHFWEVVQFVYVWLKKFIDDLEDKGKQLNKSSKVAVAEDDDEGLLTHFYEQIKDKADDIRDDFAEFKDDLEDSLDHISDHIRLSSLQLGQFLQKRVDDKDLANTKHHSALAFLLRKMKKWLVDEFDDLLEEQDEIRRVYICVDLGLAILTGLLDDKVYDKGFGVLNQYDFRQWLLKSGANDKFSVHSAPVRGFYDLVFGYEEGNFDKPNVEAGVACLAMLRIMLCYRGGVMWKMQAGMGDTIFSPIYQLLSKQGVKFEFFHQVTDLLPGKDLLQQDCIESIQMVQQVTLKDDNKTYQPLVDVKGLDCWPSEPLLEQVVPEQAALITEHGINLEAFWTTWPAVYQAEFDHPLPVMSLQRGVDFDQVIFGISVGGLPHVAKQLLDIDEKLNMTSHKVQTVATQAFQLWLDLPLEGLGWTDIPDSGEEPILSGFSEPFDTWASMDQLICRETWTPELEPKNVAYFCSALPMTHYPPQSDSDFAKQCTLTVKDNAVFKLKHQMFELWPQIASEGEFDWQHLIDPANRIGEQRFDSQYWRANVDPSERYVLSVKGSSQFRLATDETCFNNLYLTGDWIKTGVNAGCVEAAVMAGMATSRAISGYPEQISGEHGFDPD</sequence>
<dbReference type="InterPro" id="IPR036188">
    <property type="entry name" value="FAD/NAD-bd_sf"/>
</dbReference>
<reference evidence="1 2" key="1">
    <citation type="submission" date="2017-02" db="EMBL/GenBank/DDBJ databases">
        <title>Pseudoalteromonas ulvae TC14 Genome.</title>
        <authorList>
            <person name="Molmeret M."/>
        </authorList>
    </citation>
    <scope>NUCLEOTIDE SEQUENCE [LARGE SCALE GENOMIC DNA]</scope>
    <source>
        <strain evidence="1">TC14</strain>
    </source>
</reference>
<dbReference type="Gene3D" id="3.50.50.60">
    <property type="entry name" value="FAD/NAD(P)-binding domain"/>
    <property type="match status" value="1"/>
</dbReference>
<dbReference type="PANTHER" id="PTHR43563:SF1">
    <property type="entry name" value="AMINE OXIDASE [FLAVIN-CONTAINING] B"/>
    <property type="match status" value="1"/>
</dbReference>
<organism evidence="1 2">
    <name type="scientific">Pseudoalteromonas ulvae</name>
    <dbReference type="NCBI Taxonomy" id="107327"/>
    <lineage>
        <taxon>Bacteria</taxon>
        <taxon>Pseudomonadati</taxon>
        <taxon>Pseudomonadota</taxon>
        <taxon>Gammaproteobacteria</taxon>
        <taxon>Alteromonadales</taxon>
        <taxon>Pseudoalteromonadaceae</taxon>
        <taxon>Pseudoalteromonas</taxon>
    </lineage>
</organism>
<dbReference type="InterPro" id="IPR050703">
    <property type="entry name" value="Flavin_MAO"/>
</dbReference>
<protein>
    <recommendedName>
        <fullName evidence="3">Amine oxidase domain-containing protein</fullName>
    </recommendedName>
</protein>
<name>A0A244CVI6_PSEDV</name>
<dbReference type="OrthoDB" id="220163at2"/>
<evidence type="ECO:0008006" key="3">
    <source>
        <dbReference type="Google" id="ProtNLM"/>
    </source>
</evidence>
<dbReference type="GO" id="GO:0016491">
    <property type="term" value="F:oxidoreductase activity"/>
    <property type="evidence" value="ECO:0007669"/>
    <property type="project" value="UniProtKB-ARBA"/>
</dbReference>
<gene>
    <name evidence="1" type="ORF">B1199_05265</name>
</gene>
<dbReference type="EMBL" id="MWPV01000001">
    <property type="protein sequence ID" value="OUL59643.1"/>
    <property type="molecule type" value="Genomic_DNA"/>
</dbReference>
<dbReference type="SUPFAM" id="SSF51905">
    <property type="entry name" value="FAD/NAD(P)-binding domain"/>
    <property type="match status" value="1"/>
</dbReference>
<evidence type="ECO:0000313" key="1">
    <source>
        <dbReference type="EMBL" id="OUL59643.1"/>
    </source>
</evidence>
<dbReference type="Proteomes" id="UP000194841">
    <property type="component" value="Unassembled WGS sequence"/>
</dbReference>
<dbReference type="Pfam" id="PF13450">
    <property type="entry name" value="NAD_binding_8"/>
    <property type="match status" value="1"/>
</dbReference>
<proteinExistence type="predicted"/>
<dbReference type="PANTHER" id="PTHR43563">
    <property type="entry name" value="AMINE OXIDASE"/>
    <property type="match status" value="1"/>
</dbReference>
<keyword evidence="2" id="KW-1185">Reference proteome</keyword>
<comment type="caution">
    <text evidence="1">The sequence shown here is derived from an EMBL/GenBank/DDBJ whole genome shotgun (WGS) entry which is preliminary data.</text>
</comment>
<dbReference type="RefSeq" id="WP_086743033.1">
    <property type="nucleotide sequence ID" value="NZ_MWPV01000001.1"/>
</dbReference>
<accession>A0A244CVI6</accession>
<dbReference type="AlphaFoldDB" id="A0A244CVI6"/>
<evidence type="ECO:0000313" key="2">
    <source>
        <dbReference type="Proteomes" id="UP000194841"/>
    </source>
</evidence>